<keyword evidence="1" id="KW-0812">Transmembrane</keyword>
<keyword evidence="3" id="KW-1185">Reference proteome</keyword>
<dbReference type="RefSeq" id="WP_253077484.1">
    <property type="nucleotide sequence ID" value="NZ_JAMXWN010000028.1"/>
</dbReference>
<dbReference type="EMBL" id="JBHSTQ010000027">
    <property type="protein sequence ID" value="MFC6387713.1"/>
    <property type="molecule type" value="Genomic_DNA"/>
</dbReference>
<name>A0ABW1WGK6_9BACL</name>
<dbReference type="Proteomes" id="UP001596267">
    <property type="component" value="Unassembled WGS sequence"/>
</dbReference>
<accession>A0ABW1WGK6</accession>
<protein>
    <submittedName>
        <fullName evidence="2">Uncharacterized protein</fullName>
    </submittedName>
</protein>
<reference evidence="3" key="1">
    <citation type="journal article" date="2019" name="Int. J. Syst. Evol. Microbiol.">
        <title>The Global Catalogue of Microorganisms (GCM) 10K type strain sequencing project: providing services to taxonomists for standard genome sequencing and annotation.</title>
        <authorList>
            <consortium name="The Broad Institute Genomics Platform"/>
            <consortium name="The Broad Institute Genome Sequencing Center for Infectious Disease"/>
            <person name="Wu L."/>
            <person name="Ma J."/>
        </authorList>
    </citation>
    <scope>NUCLEOTIDE SEQUENCE [LARGE SCALE GENOMIC DNA]</scope>
    <source>
        <strain evidence="3">CCUG 42001</strain>
    </source>
</reference>
<organism evidence="2 3">
    <name type="scientific">Sporolactobacillus kofuensis</name>
    <dbReference type="NCBI Taxonomy" id="269672"/>
    <lineage>
        <taxon>Bacteria</taxon>
        <taxon>Bacillati</taxon>
        <taxon>Bacillota</taxon>
        <taxon>Bacilli</taxon>
        <taxon>Bacillales</taxon>
        <taxon>Sporolactobacillaceae</taxon>
        <taxon>Sporolactobacillus</taxon>
    </lineage>
</organism>
<evidence type="ECO:0000256" key="1">
    <source>
        <dbReference type="SAM" id="Phobius"/>
    </source>
</evidence>
<keyword evidence="1" id="KW-1133">Transmembrane helix</keyword>
<gene>
    <name evidence="2" type="ORF">ACFP7A_14185</name>
</gene>
<sequence>MTSSTWFSKRTTILLLAASAIIIASLTVYGLLINFKGDQSIKAHQTVNSYSFRSNRTILVHLKNGYVFRLDLTSVPLNVKVGTKNTLYRAPGSISKYASSGKISGYLLTLTPSAYQAFNKDLVNHFGAASMLQQNLQNHSELVSVSI</sequence>
<evidence type="ECO:0000313" key="2">
    <source>
        <dbReference type="EMBL" id="MFC6387713.1"/>
    </source>
</evidence>
<keyword evidence="1" id="KW-0472">Membrane</keyword>
<proteinExistence type="predicted"/>
<evidence type="ECO:0000313" key="3">
    <source>
        <dbReference type="Proteomes" id="UP001596267"/>
    </source>
</evidence>
<feature type="transmembrane region" description="Helical" evidence="1">
    <location>
        <begin position="12"/>
        <end position="32"/>
    </location>
</feature>
<comment type="caution">
    <text evidence="2">The sequence shown here is derived from an EMBL/GenBank/DDBJ whole genome shotgun (WGS) entry which is preliminary data.</text>
</comment>